<keyword evidence="1" id="KW-1133">Transmembrane helix</keyword>
<organism evidence="3 4">
    <name type="scientific">Herbaspirillum chlorophenolicum</name>
    <dbReference type="NCBI Taxonomy" id="211589"/>
    <lineage>
        <taxon>Bacteria</taxon>
        <taxon>Pseudomonadati</taxon>
        <taxon>Pseudomonadota</taxon>
        <taxon>Betaproteobacteria</taxon>
        <taxon>Burkholderiales</taxon>
        <taxon>Oxalobacteraceae</taxon>
        <taxon>Herbaspirillum</taxon>
    </lineage>
</organism>
<proteinExistence type="predicted"/>
<keyword evidence="1" id="KW-0472">Membrane</keyword>
<keyword evidence="1" id="KW-0812">Transmembrane</keyword>
<sequence length="183" mass="18692">MHVEKMSGSHAREIRSNSKAARQQGASLLEGIAYLGIAAIVVMGAISLLTGAFSSAKSNQANEEVIGLRTAVRKLYMGQTYPTAGIPTLLQTAKAAPGTLAADGTTLKNSWGGTVAIAGSGTGFQITYPSVPKDVCVSMLSGANGWTSVQTNGGTTLTTFPLTADNATTQCSAADNSIVYTSS</sequence>
<dbReference type="RefSeq" id="WP_402698180.1">
    <property type="nucleotide sequence ID" value="NZ_JBIUZV010000001.1"/>
</dbReference>
<dbReference type="EMBL" id="JBIUZV010000001">
    <property type="protein sequence ID" value="MFJ3044670.1"/>
    <property type="molecule type" value="Genomic_DNA"/>
</dbReference>
<dbReference type="InterPro" id="IPR014911">
    <property type="entry name" value="PilS_N"/>
</dbReference>
<evidence type="ECO:0000313" key="4">
    <source>
        <dbReference type="Proteomes" id="UP001617427"/>
    </source>
</evidence>
<dbReference type="Gene3D" id="3.30.1690.10">
    <property type="entry name" value="TcpA-like pilin"/>
    <property type="match status" value="1"/>
</dbReference>
<comment type="caution">
    <text evidence="3">The sequence shown here is derived from an EMBL/GenBank/DDBJ whole genome shotgun (WGS) entry which is preliminary data.</text>
</comment>
<keyword evidence="4" id="KW-1185">Reference proteome</keyword>
<dbReference type="SUPFAM" id="SSF54523">
    <property type="entry name" value="Pili subunits"/>
    <property type="match status" value="1"/>
</dbReference>
<evidence type="ECO:0000313" key="3">
    <source>
        <dbReference type="EMBL" id="MFJ3044670.1"/>
    </source>
</evidence>
<accession>A0ABW8ET82</accession>
<dbReference type="Pfam" id="PF08805">
    <property type="entry name" value="PilS"/>
    <property type="match status" value="1"/>
</dbReference>
<dbReference type="Proteomes" id="UP001617427">
    <property type="component" value="Unassembled WGS sequence"/>
</dbReference>
<protein>
    <submittedName>
        <fullName evidence="3">Type 4 pilus major pilin</fullName>
    </submittedName>
</protein>
<dbReference type="InterPro" id="IPR045584">
    <property type="entry name" value="Pilin-like"/>
</dbReference>
<reference evidence="3 4" key="1">
    <citation type="submission" date="2024-10" db="EMBL/GenBank/DDBJ databases">
        <title>The Natural Products Discovery Center: Release of the First 8490 Sequenced Strains for Exploring Actinobacteria Biosynthetic Diversity.</title>
        <authorList>
            <person name="Kalkreuter E."/>
            <person name="Kautsar S.A."/>
            <person name="Yang D."/>
            <person name="Bader C.D."/>
            <person name="Teijaro C.N."/>
            <person name="Fluegel L."/>
            <person name="Davis C.M."/>
            <person name="Simpson J.R."/>
            <person name="Lauterbach L."/>
            <person name="Steele A.D."/>
            <person name="Gui C."/>
            <person name="Meng S."/>
            <person name="Li G."/>
            <person name="Viehrig K."/>
            <person name="Ye F."/>
            <person name="Su P."/>
            <person name="Kiefer A.F."/>
            <person name="Nichols A."/>
            <person name="Cepeda A.J."/>
            <person name="Yan W."/>
            <person name="Fan B."/>
            <person name="Jiang Y."/>
            <person name="Adhikari A."/>
            <person name="Zheng C.-J."/>
            <person name="Schuster L."/>
            <person name="Cowan T.M."/>
            <person name="Smanski M.J."/>
            <person name="Chevrette M.G."/>
            <person name="De Carvalho L.P.S."/>
            <person name="Shen B."/>
        </authorList>
    </citation>
    <scope>NUCLEOTIDE SEQUENCE [LARGE SCALE GENOMIC DNA]</scope>
    <source>
        <strain evidence="3 4">NPDC087045</strain>
    </source>
</reference>
<gene>
    <name evidence="3" type="ORF">ACIPEN_02460</name>
</gene>
<name>A0ABW8ET82_9BURK</name>
<feature type="domain" description="Type 4 secretion system PilS N-terminal" evidence="2">
    <location>
        <begin position="58"/>
        <end position="183"/>
    </location>
</feature>
<evidence type="ECO:0000256" key="1">
    <source>
        <dbReference type="SAM" id="Phobius"/>
    </source>
</evidence>
<evidence type="ECO:0000259" key="2">
    <source>
        <dbReference type="Pfam" id="PF08805"/>
    </source>
</evidence>
<feature type="transmembrane region" description="Helical" evidence="1">
    <location>
        <begin position="32"/>
        <end position="53"/>
    </location>
</feature>